<feature type="domain" description="BHLH" evidence="7">
    <location>
        <begin position="17"/>
        <end position="70"/>
    </location>
</feature>
<dbReference type="GeneID" id="105904398"/>
<dbReference type="OrthoDB" id="8930573at2759"/>
<evidence type="ECO:0000313" key="8">
    <source>
        <dbReference type="Proteomes" id="UP000515152"/>
    </source>
</evidence>
<dbReference type="Proteomes" id="UP000515152">
    <property type="component" value="Chromosome 8"/>
</dbReference>
<dbReference type="CDD" id="cd11462">
    <property type="entry name" value="bHLH-O_HES7"/>
    <property type="match status" value="1"/>
</dbReference>
<feature type="region of interest" description="Disordered" evidence="6">
    <location>
        <begin position="185"/>
        <end position="243"/>
    </location>
</feature>
<keyword evidence="5" id="KW-0539">Nucleus</keyword>
<sequence length="243" mass="27115">MAANMRLQLTVRHVKLDRKLLKPQVERRRRERINLCLDTLRKTLMQDRENQKRAEKTEILEHTVTFLRNSSTHDNSGHQDNLQNGFSTCLQRASEFLETTGLATNQKLMLSSRLDMVAVGRHHHHHLKSDVQVPLCPPTVSKQQSSSALKAVVWGHRSACQIPPQKADISGHIYADVNASISRSSLGPLSSPSCGRQLPTDSHVQHSAQASSPITAGSTHIGEGGCHPRQPPPPTQPMWRPWP</sequence>
<evidence type="ECO:0000313" key="9">
    <source>
        <dbReference type="RefSeq" id="XP_012687731.2"/>
    </source>
</evidence>
<comment type="subcellular location">
    <subcellularLocation>
        <location evidence="1">Nucleus</location>
    </subcellularLocation>
</comment>
<keyword evidence="4" id="KW-0804">Transcription</keyword>
<dbReference type="GO" id="GO:0046983">
    <property type="term" value="F:protein dimerization activity"/>
    <property type="evidence" value="ECO:0007669"/>
    <property type="project" value="InterPro"/>
</dbReference>
<feature type="compositionally biased region" description="Low complexity" evidence="6">
    <location>
        <begin position="185"/>
        <end position="196"/>
    </location>
</feature>
<evidence type="ECO:0000256" key="4">
    <source>
        <dbReference type="ARBA" id="ARBA00023163"/>
    </source>
</evidence>
<dbReference type="KEGG" id="char:105904398"/>
<dbReference type="SMART" id="SM00353">
    <property type="entry name" value="HLH"/>
    <property type="match status" value="1"/>
</dbReference>
<dbReference type="InterPro" id="IPR036638">
    <property type="entry name" value="HLH_DNA-bd_sf"/>
</dbReference>
<evidence type="ECO:0000256" key="5">
    <source>
        <dbReference type="ARBA" id="ARBA00023242"/>
    </source>
</evidence>
<name>A0A6P3W2J8_CLUHA</name>
<dbReference type="PANTHER" id="PTHR10985">
    <property type="entry name" value="BASIC HELIX-LOOP-HELIX TRANSCRIPTION FACTOR, HES-RELATED"/>
    <property type="match status" value="1"/>
</dbReference>
<dbReference type="AlphaFoldDB" id="A0A6P3W2J8"/>
<dbReference type="InterPro" id="IPR011598">
    <property type="entry name" value="bHLH_dom"/>
</dbReference>
<keyword evidence="8" id="KW-1185">Reference proteome</keyword>
<keyword evidence="3" id="KW-0805">Transcription regulation</keyword>
<evidence type="ECO:0000256" key="3">
    <source>
        <dbReference type="ARBA" id="ARBA00023015"/>
    </source>
</evidence>
<dbReference type="Gene3D" id="4.10.280.10">
    <property type="entry name" value="Helix-loop-helix DNA-binding domain"/>
    <property type="match status" value="1"/>
</dbReference>
<reference evidence="9" key="1">
    <citation type="submission" date="2025-08" db="UniProtKB">
        <authorList>
            <consortium name="RefSeq"/>
        </authorList>
    </citation>
    <scope>IDENTIFICATION</scope>
</reference>
<protein>
    <submittedName>
        <fullName evidence="9">Transcription factor HES-7.1-B-like</fullName>
    </submittedName>
</protein>
<organism evidence="8 9">
    <name type="scientific">Clupea harengus</name>
    <name type="common">Atlantic herring</name>
    <dbReference type="NCBI Taxonomy" id="7950"/>
    <lineage>
        <taxon>Eukaryota</taxon>
        <taxon>Metazoa</taxon>
        <taxon>Chordata</taxon>
        <taxon>Craniata</taxon>
        <taxon>Vertebrata</taxon>
        <taxon>Euteleostomi</taxon>
        <taxon>Actinopterygii</taxon>
        <taxon>Neopterygii</taxon>
        <taxon>Teleostei</taxon>
        <taxon>Clupei</taxon>
        <taxon>Clupeiformes</taxon>
        <taxon>Clupeoidei</taxon>
        <taxon>Clupeidae</taxon>
        <taxon>Clupea</taxon>
    </lineage>
</organism>
<feature type="compositionally biased region" description="Pro residues" evidence="6">
    <location>
        <begin position="229"/>
        <end position="243"/>
    </location>
</feature>
<keyword evidence="2" id="KW-0678">Repressor</keyword>
<evidence type="ECO:0000256" key="1">
    <source>
        <dbReference type="ARBA" id="ARBA00004123"/>
    </source>
</evidence>
<dbReference type="InterPro" id="IPR032644">
    <property type="entry name" value="HES-7_bHLH-O"/>
</dbReference>
<evidence type="ECO:0000259" key="7">
    <source>
        <dbReference type="PROSITE" id="PS50888"/>
    </source>
</evidence>
<dbReference type="GO" id="GO:0005634">
    <property type="term" value="C:nucleus"/>
    <property type="evidence" value="ECO:0007669"/>
    <property type="project" value="UniProtKB-SubCell"/>
</dbReference>
<dbReference type="RefSeq" id="XP_012687731.2">
    <property type="nucleotide sequence ID" value="XM_012832277.3"/>
</dbReference>
<dbReference type="SUPFAM" id="SSF47459">
    <property type="entry name" value="HLH, helix-loop-helix DNA-binding domain"/>
    <property type="match status" value="1"/>
</dbReference>
<gene>
    <name evidence="9" type="primary">LOC105904398</name>
</gene>
<dbReference type="Pfam" id="PF00010">
    <property type="entry name" value="HLH"/>
    <property type="match status" value="1"/>
</dbReference>
<evidence type="ECO:0000256" key="6">
    <source>
        <dbReference type="SAM" id="MobiDB-lite"/>
    </source>
</evidence>
<proteinExistence type="predicted"/>
<accession>A0A6P3W2J8</accession>
<evidence type="ECO:0000256" key="2">
    <source>
        <dbReference type="ARBA" id="ARBA00022491"/>
    </source>
</evidence>
<feature type="compositionally biased region" description="Polar residues" evidence="6">
    <location>
        <begin position="199"/>
        <end position="218"/>
    </location>
</feature>
<dbReference type="InterPro" id="IPR050370">
    <property type="entry name" value="HES_HEY"/>
</dbReference>
<dbReference type="PROSITE" id="PS50888">
    <property type="entry name" value="BHLH"/>
    <property type="match status" value="1"/>
</dbReference>